<comment type="similarity">
    <text evidence="2 11 13">Belongs to the FKBP-type PPIase family. Tig subfamily.</text>
</comment>
<dbReference type="Pfam" id="PF00254">
    <property type="entry name" value="FKBP_C"/>
    <property type="match status" value="1"/>
</dbReference>
<dbReference type="InterPro" id="IPR001179">
    <property type="entry name" value="PPIase_FKBP_dom"/>
</dbReference>
<organism evidence="15 16">
    <name type="scientific">Mariprofundus aestuarium</name>
    <dbReference type="NCBI Taxonomy" id="1921086"/>
    <lineage>
        <taxon>Bacteria</taxon>
        <taxon>Pseudomonadati</taxon>
        <taxon>Pseudomonadota</taxon>
        <taxon>Candidatius Mariprofundia</taxon>
        <taxon>Mariprofundales</taxon>
        <taxon>Mariprofundaceae</taxon>
        <taxon>Mariprofundus</taxon>
    </lineage>
</organism>
<dbReference type="AlphaFoldDB" id="A0A2K8KZE2"/>
<dbReference type="SUPFAM" id="SSF102735">
    <property type="entry name" value="Trigger factor ribosome-binding domain"/>
    <property type="match status" value="1"/>
</dbReference>
<dbReference type="GO" id="GO:0005737">
    <property type="term" value="C:cytoplasm"/>
    <property type="evidence" value="ECO:0007669"/>
    <property type="project" value="UniProtKB-SubCell"/>
</dbReference>
<evidence type="ECO:0000256" key="8">
    <source>
        <dbReference type="ARBA" id="ARBA00023235"/>
    </source>
</evidence>
<dbReference type="GO" id="GO:0003755">
    <property type="term" value="F:peptidyl-prolyl cis-trans isomerase activity"/>
    <property type="evidence" value="ECO:0007669"/>
    <property type="project" value="UniProtKB-UniRule"/>
</dbReference>
<dbReference type="InterPro" id="IPR008880">
    <property type="entry name" value="Trigger_fac_C"/>
</dbReference>
<evidence type="ECO:0000256" key="4">
    <source>
        <dbReference type="ARBA" id="ARBA00016902"/>
    </source>
</evidence>
<keyword evidence="11" id="KW-0963">Cytoplasm</keyword>
<dbReference type="Gene3D" id="1.10.3120.10">
    <property type="entry name" value="Trigger factor, C-terminal domain"/>
    <property type="match status" value="1"/>
</dbReference>
<dbReference type="HAMAP" id="MF_00303">
    <property type="entry name" value="Trigger_factor_Tig"/>
    <property type="match status" value="1"/>
</dbReference>
<comment type="subcellular location">
    <subcellularLocation>
        <location evidence="11">Cytoplasm</location>
    </subcellularLocation>
    <text evidence="11">About half TF is bound to the ribosome near the polypeptide exit tunnel while the other half is free in the cytoplasm.</text>
</comment>
<evidence type="ECO:0000313" key="15">
    <source>
        <dbReference type="EMBL" id="ATX80313.1"/>
    </source>
</evidence>
<dbReference type="GO" id="GO:0043335">
    <property type="term" value="P:protein unfolding"/>
    <property type="evidence" value="ECO:0007669"/>
    <property type="project" value="TreeGrafter"/>
</dbReference>
<dbReference type="KEGG" id="maes:Ga0123461_1905"/>
<keyword evidence="9 11" id="KW-0131">Cell cycle</keyword>
<evidence type="ECO:0000256" key="5">
    <source>
        <dbReference type="ARBA" id="ARBA00022618"/>
    </source>
</evidence>
<dbReference type="Proteomes" id="UP000231701">
    <property type="component" value="Chromosome"/>
</dbReference>
<proteinExistence type="inferred from homology"/>
<keyword evidence="7 11" id="KW-0143">Chaperone</keyword>
<dbReference type="FunFam" id="3.10.50.40:FF:000001">
    <property type="entry name" value="Trigger factor"/>
    <property type="match status" value="1"/>
</dbReference>
<dbReference type="PIRSF" id="PIRSF003095">
    <property type="entry name" value="Trigger_factor"/>
    <property type="match status" value="1"/>
</dbReference>
<dbReference type="InterPro" id="IPR027304">
    <property type="entry name" value="Trigger_fact/SurA_dom_sf"/>
</dbReference>
<evidence type="ECO:0000259" key="14">
    <source>
        <dbReference type="PROSITE" id="PS50059"/>
    </source>
</evidence>
<dbReference type="SUPFAM" id="SSF54534">
    <property type="entry name" value="FKBP-like"/>
    <property type="match status" value="1"/>
</dbReference>
<name>A0A2K8KZE2_MARES</name>
<dbReference type="Pfam" id="PF05697">
    <property type="entry name" value="Trigger_N"/>
    <property type="match status" value="1"/>
</dbReference>
<dbReference type="PROSITE" id="PS50059">
    <property type="entry name" value="FKBP_PPIASE"/>
    <property type="match status" value="1"/>
</dbReference>
<evidence type="ECO:0000313" key="16">
    <source>
        <dbReference type="Proteomes" id="UP000231701"/>
    </source>
</evidence>
<gene>
    <name evidence="11" type="primary">tig</name>
    <name evidence="15" type="ORF">Ga0123461_1905</name>
</gene>
<evidence type="ECO:0000256" key="12">
    <source>
        <dbReference type="PROSITE-ProRule" id="PRU00277"/>
    </source>
</evidence>
<keyword evidence="6 11" id="KW-0697">Rotamase</keyword>
<evidence type="ECO:0000256" key="11">
    <source>
        <dbReference type="HAMAP-Rule" id="MF_00303"/>
    </source>
</evidence>
<dbReference type="SUPFAM" id="SSF109998">
    <property type="entry name" value="Triger factor/SurA peptide-binding domain-like"/>
    <property type="match status" value="1"/>
</dbReference>
<feature type="domain" description="PPIase FKBP-type" evidence="14">
    <location>
        <begin position="163"/>
        <end position="242"/>
    </location>
</feature>
<dbReference type="GO" id="GO:0015031">
    <property type="term" value="P:protein transport"/>
    <property type="evidence" value="ECO:0007669"/>
    <property type="project" value="UniProtKB-UniRule"/>
</dbReference>
<evidence type="ECO:0000256" key="7">
    <source>
        <dbReference type="ARBA" id="ARBA00023186"/>
    </source>
</evidence>
<sequence length="441" mass="48776">MIQTEVKSLGNNEHEVHVVVAQSEYDRIYAEQMKKLTSQAKLPGFRPGKTPNSVITKQFGPKLHEDTVSELIQAHYIAAIESSGLTPAVQPQLQVKPAPADGGFAFTMTVTTWPTVELNGLNKLKFDETTVEVEEADIDQVIERLSKSQVKFEIEAERAAETGDQLHIDFVGSIDGEEFAGGKGEDVPLVLGEGRFIPGFEEQLVGKKAGEDVTIEVEFPADYQAAHLAGKAASFASTVKSVGKPLTAENDDDLAKMLGFDDAAALRADALNRLNEEAEQASHQSTREAALNALLEANPVELPETLIEQDVRETAQRVLQNMKQQGMEVTPEMIQDEAFQSEIRTRSERGLKLSVLLQKVRESGDLTIDDAEVDAEIDRQSQQYPEAQRDQFKSWIKGQQEQLASMRDALLERRCVEFIASQAKTKAVTKPLSVWQSEQEQ</sequence>
<keyword evidence="5 11" id="KW-0132">Cell division</keyword>
<evidence type="ECO:0000256" key="9">
    <source>
        <dbReference type="ARBA" id="ARBA00023306"/>
    </source>
</evidence>
<protein>
    <recommendedName>
        <fullName evidence="4 11">Trigger factor</fullName>
        <shortName evidence="11">TF</shortName>
        <ecNumber evidence="3 11">5.2.1.8</ecNumber>
    </recommendedName>
    <alternativeName>
        <fullName evidence="10 11">PPIase</fullName>
    </alternativeName>
</protein>
<evidence type="ECO:0000256" key="1">
    <source>
        <dbReference type="ARBA" id="ARBA00000971"/>
    </source>
</evidence>
<dbReference type="Gene3D" id="3.30.70.1050">
    <property type="entry name" value="Trigger factor ribosome-binding domain"/>
    <property type="match status" value="1"/>
</dbReference>
<evidence type="ECO:0000256" key="2">
    <source>
        <dbReference type="ARBA" id="ARBA00005464"/>
    </source>
</evidence>
<evidence type="ECO:0000256" key="6">
    <source>
        <dbReference type="ARBA" id="ARBA00023110"/>
    </source>
</evidence>
<dbReference type="GO" id="GO:0043022">
    <property type="term" value="F:ribosome binding"/>
    <property type="evidence" value="ECO:0007669"/>
    <property type="project" value="TreeGrafter"/>
</dbReference>
<evidence type="ECO:0000256" key="3">
    <source>
        <dbReference type="ARBA" id="ARBA00013194"/>
    </source>
</evidence>
<dbReference type="GO" id="GO:0051083">
    <property type="term" value="P:'de novo' cotranslational protein folding"/>
    <property type="evidence" value="ECO:0007669"/>
    <property type="project" value="TreeGrafter"/>
</dbReference>
<dbReference type="InterPro" id="IPR046357">
    <property type="entry name" value="PPIase_dom_sf"/>
</dbReference>
<dbReference type="EMBL" id="CP018799">
    <property type="protein sequence ID" value="ATX80313.1"/>
    <property type="molecule type" value="Genomic_DNA"/>
</dbReference>
<evidence type="ECO:0000256" key="10">
    <source>
        <dbReference type="ARBA" id="ARBA00029986"/>
    </source>
</evidence>
<dbReference type="InterPro" id="IPR008881">
    <property type="entry name" value="Trigger_fac_ribosome-bd_bac"/>
</dbReference>
<dbReference type="InterPro" id="IPR005215">
    <property type="entry name" value="Trig_fac"/>
</dbReference>
<dbReference type="NCBIfam" id="TIGR00115">
    <property type="entry name" value="tig"/>
    <property type="match status" value="1"/>
</dbReference>
<dbReference type="InterPro" id="IPR037041">
    <property type="entry name" value="Trigger_fac_C_sf"/>
</dbReference>
<dbReference type="RefSeq" id="WP_100278098.1">
    <property type="nucleotide sequence ID" value="NZ_CP018799.1"/>
</dbReference>
<comment type="function">
    <text evidence="11">Involved in protein export. Acts as a chaperone by maintaining the newly synthesized protein in an open conformation. Functions as a peptidyl-prolyl cis-trans isomerase.</text>
</comment>
<dbReference type="GO" id="GO:0044183">
    <property type="term" value="F:protein folding chaperone"/>
    <property type="evidence" value="ECO:0007669"/>
    <property type="project" value="TreeGrafter"/>
</dbReference>
<dbReference type="PANTHER" id="PTHR30560:SF3">
    <property type="entry name" value="TRIGGER FACTOR-LIKE PROTEIN TIG, CHLOROPLASTIC"/>
    <property type="match status" value="1"/>
</dbReference>
<dbReference type="InterPro" id="IPR036611">
    <property type="entry name" value="Trigger_fac_ribosome-bd_sf"/>
</dbReference>
<keyword evidence="16" id="KW-1185">Reference proteome</keyword>
<dbReference type="PANTHER" id="PTHR30560">
    <property type="entry name" value="TRIGGER FACTOR CHAPERONE AND PEPTIDYL-PROLYL CIS/TRANS ISOMERASE"/>
    <property type="match status" value="1"/>
</dbReference>
<dbReference type="Pfam" id="PF05698">
    <property type="entry name" value="Trigger_C"/>
    <property type="match status" value="1"/>
</dbReference>
<reference evidence="15 16" key="1">
    <citation type="submission" date="2016-12" db="EMBL/GenBank/DDBJ databases">
        <title>Isolation and genomic insights into novel planktonic Zetaproteobacteria from stratified waters of the Chesapeake Bay.</title>
        <authorList>
            <person name="McAllister S.M."/>
            <person name="Kato S."/>
            <person name="Chan C.S."/>
            <person name="Chiu B.K."/>
            <person name="Field E.K."/>
        </authorList>
    </citation>
    <scope>NUCLEOTIDE SEQUENCE [LARGE SCALE GENOMIC DNA]</scope>
    <source>
        <strain evidence="15 16">CP-5</strain>
    </source>
</reference>
<accession>A0A2K8KZE2</accession>
<dbReference type="Gene3D" id="3.10.50.40">
    <property type="match status" value="1"/>
</dbReference>
<dbReference type="OrthoDB" id="9767721at2"/>
<dbReference type="GO" id="GO:0051301">
    <property type="term" value="P:cell division"/>
    <property type="evidence" value="ECO:0007669"/>
    <property type="project" value="UniProtKB-KW"/>
</dbReference>
<comment type="catalytic activity">
    <reaction evidence="1 11 12">
        <text>[protein]-peptidylproline (omega=180) = [protein]-peptidylproline (omega=0)</text>
        <dbReference type="Rhea" id="RHEA:16237"/>
        <dbReference type="Rhea" id="RHEA-COMP:10747"/>
        <dbReference type="Rhea" id="RHEA-COMP:10748"/>
        <dbReference type="ChEBI" id="CHEBI:83833"/>
        <dbReference type="ChEBI" id="CHEBI:83834"/>
        <dbReference type="EC" id="5.2.1.8"/>
    </reaction>
</comment>
<evidence type="ECO:0000256" key="13">
    <source>
        <dbReference type="RuleBase" id="RU003914"/>
    </source>
</evidence>
<keyword evidence="8 11" id="KW-0413">Isomerase</keyword>
<comment type="domain">
    <text evidence="11">Consists of 3 domains; the N-terminus binds the ribosome, the middle domain has PPIase activity, while the C-terminus has intrinsic chaperone activity on its own.</text>
</comment>
<dbReference type="EC" id="5.2.1.8" evidence="3 11"/>